<feature type="chain" id="PRO_5033034194" description="Legume lectin domain-containing protein" evidence="3">
    <location>
        <begin position="27"/>
        <end position="248"/>
    </location>
</feature>
<evidence type="ECO:0000259" key="4">
    <source>
        <dbReference type="Pfam" id="PF00139"/>
    </source>
</evidence>
<comment type="similarity">
    <text evidence="1">Belongs to the leguminous lectin family.</text>
</comment>
<dbReference type="Pfam" id="PF00139">
    <property type="entry name" value="Lectin_legB"/>
    <property type="match status" value="1"/>
</dbReference>
<dbReference type="CDD" id="cd06899">
    <property type="entry name" value="lectin_legume_LecRK_Arcelin_ConA"/>
    <property type="match status" value="1"/>
</dbReference>
<dbReference type="EMBL" id="WJXA01000018">
    <property type="protein sequence ID" value="KAF7117147.1"/>
    <property type="molecule type" value="Genomic_DNA"/>
</dbReference>
<comment type="caution">
    <text evidence="5">The sequence shown here is derived from an EMBL/GenBank/DDBJ whole genome shotgun (WGS) entry which is preliminary data.</text>
</comment>
<dbReference type="SUPFAM" id="SSF49899">
    <property type="entry name" value="Concanavalin A-like lectins/glucanases"/>
    <property type="match status" value="1"/>
</dbReference>
<dbReference type="InterPro" id="IPR013320">
    <property type="entry name" value="ConA-like_dom_sf"/>
</dbReference>
<dbReference type="Proteomes" id="UP000626092">
    <property type="component" value="Unassembled WGS sequence"/>
</dbReference>
<dbReference type="Gene3D" id="2.60.120.200">
    <property type="match status" value="1"/>
</dbReference>
<gene>
    <name evidence="5" type="ORF">RHSIM_RhsimUnG0001100</name>
</gene>
<dbReference type="InterPro" id="IPR050258">
    <property type="entry name" value="Leguminous_Lectin"/>
</dbReference>
<feature type="domain" description="Legume lectin" evidence="4">
    <location>
        <begin position="34"/>
        <end position="225"/>
    </location>
</feature>
<proteinExistence type="inferred from homology"/>
<evidence type="ECO:0000256" key="3">
    <source>
        <dbReference type="SAM" id="SignalP"/>
    </source>
</evidence>
<dbReference type="PANTHER" id="PTHR32401">
    <property type="entry name" value="CONCANAVALIN A-LIKE LECTIN FAMILY PROTEIN"/>
    <property type="match status" value="1"/>
</dbReference>
<evidence type="ECO:0000256" key="2">
    <source>
        <dbReference type="ARBA" id="ARBA00022734"/>
    </source>
</evidence>
<dbReference type="InterPro" id="IPR001220">
    <property type="entry name" value="Legume_lectin_dom"/>
</dbReference>
<evidence type="ECO:0000313" key="6">
    <source>
        <dbReference type="Proteomes" id="UP000626092"/>
    </source>
</evidence>
<organism evidence="5 6">
    <name type="scientific">Rhododendron simsii</name>
    <name type="common">Sims's rhododendron</name>
    <dbReference type="NCBI Taxonomy" id="118357"/>
    <lineage>
        <taxon>Eukaryota</taxon>
        <taxon>Viridiplantae</taxon>
        <taxon>Streptophyta</taxon>
        <taxon>Embryophyta</taxon>
        <taxon>Tracheophyta</taxon>
        <taxon>Spermatophyta</taxon>
        <taxon>Magnoliopsida</taxon>
        <taxon>eudicotyledons</taxon>
        <taxon>Gunneridae</taxon>
        <taxon>Pentapetalae</taxon>
        <taxon>asterids</taxon>
        <taxon>Ericales</taxon>
        <taxon>Ericaceae</taxon>
        <taxon>Ericoideae</taxon>
        <taxon>Rhodoreae</taxon>
        <taxon>Rhododendron</taxon>
    </lineage>
</organism>
<dbReference type="PROSITE" id="PS00307">
    <property type="entry name" value="LECTIN_LEGUME_BETA"/>
    <property type="match status" value="1"/>
</dbReference>
<dbReference type="PANTHER" id="PTHR32401:SF48">
    <property type="entry name" value="LEGUME LECTIN DOMAIN-CONTAINING PROTEIN"/>
    <property type="match status" value="1"/>
</dbReference>
<evidence type="ECO:0000256" key="1">
    <source>
        <dbReference type="ARBA" id="ARBA00007606"/>
    </source>
</evidence>
<protein>
    <recommendedName>
        <fullName evidence="4">Legume lectin domain-containing protein</fullName>
    </recommendedName>
</protein>
<keyword evidence="2" id="KW-0430">Lectin</keyword>
<reference evidence="5" key="1">
    <citation type="submission" date="2019-11" db="EMBL/GenBank/DDBJ databases">
        <authorList>
            <person name="Liu Y."/>
            <person name="Hou J."/>
            <person name="Li T.-Q."/>
            <person name="Guan C.-H."/>
            <person name="Wu X."/>
            <person name="Wu H.-Z."/>
            <person name="Ling F."/>
            <person name="Zhang R."/>
            <person name="Shi X.-G."/>
            <person name="Ren J.-P."/>
            <person name="Chen E.-F."/>
            <person name="Sun J.-M."/>
        </authorList>
    </citation>
    <scope>NUCLEOTIDE SEQUENCE</scope>
    <source>
        <strain evidence="5">Adult_tree_wgs_1</strain>
        <tissue evidence="5">Leaves</tissue>
    </source>
</reference>
<accession>A0A834L5Y1</accession>
<evidence type="ECO:0000313" key="5">
    <source>
        <dbReference type="EMBL" id="KAF7117147.1"/>
    </source>
</evidence>
<dbReference type="InterPro" id="IPR019825">
    <property type="entry name" value="Lectin_legB_Mn/Ca_BS"/>
</dbReference>
<dbReference type="GO" id="GO:0030246">
    <property type="term" value="F:carbohydrate binding"/>
    <property type="evidence" value="ECO:0007669"/>
    <property type="project" value="UniProtKB-KW"/>
</dbReference>
<dbReference type="AlphaFoldDB" id="A0A834L5Y1"/>
<dbReference type="OrthoDB" id="1913956at2759"/>
<name>A0A834L5Y1_RHOSS</name>
<keyword evidence="3" id="KW-0732">Signal</keyword>
<keyword evidence="6" id="KW-1185">Reference proteome</keyword>
<sequence length="248" mass="26975">MGLAANPIPAVVILLSLLALATPVSAKLKTFNVQFKNFFNNSDTKKLHLASALSSIGANGALQLTLETPNVDFASLTNQSGRILYKIPFKLWEGRTDAYSNRVASFNTSFLVNMNRLKDFPTPGEGLAFVVAPDLSIPPNSSGEYLGLTNAATDGATSNQLIAVELDTLKEDHDPDSNHVGLNINSVKSHKTTSLTSPEFELVAPLGTGYYFNVWIDYDGIKKVLFDGTSVFFFLGTNRWNFIPVELP</sequence>
<feature type="signal peptide" evidence="3">
    <location>
        <begin position="1"/>
        <end position="26"/>
    </location>
</feature>